<name>A0ABT5ZC32_9ACTN</name>
<organism evidence="1 2">
    <name type="scientific">Streptantibioticus ferralitis</name>
    <dbReference type="NCBI Taxonomy" id="236510"/>
    <lineage>
        <taxon>Bacteria</taxon>
        <taxon>Bacillati</taxon>
        <taxon>Actinomycetota</taxon>
        <taxon>Actinomycetes</taxon>
        <taxon>Kitasatosporales</taxon>
        <taxon>Streptomycetaceae</taxon>
        <taxon>Streptantibioticus</taxon>
    </lineage>
</organism>
<evidence type="ECO:0000313" key="1">
    <source>
        <dbReference type="EMBL" id="MDF2261121.1"/>
    </source>
</evidence>
<dbReference type="Proteomes" id="UP001220022">
    <property type="component" value="Unassembled WGS sequence"/>
</dbReference>
<proteinExistence type="predicted"/>
<evidence type="ECO:0008006" key="3">
    <source>
        <dbReference type="Google" id="ProtNLM"/>
    </source>
</evidence>
<reference evidence="1 2" key="1">
    <citation type="submission" date="2023-03" db="EMBL/GenBank/DDBJ databases">
        <title>Draft genome sequence of type strain Streptomyces ferralitis JCM 14344.</title>
        <authorList>
            <person name="Klaysubun C."/>
            <person name="Duangmal K."/>
        </authorList>
    </citation>
    <scope>NUCLEOTIDE SEQUENCE [LARGE SCALE GENOMIC DNA]</scope>
    <source>
        <strain evidence="1 2">JCM 14344</strain>
    </source>
</reference>
<comment type="caution">
    <text evidence="1">The sequence shown here is derived from an EMBL/GenBank/DDBJ whole genome shotgun (WGS) entry which is preliminary data.</text>
</comment>
<accession>A0ABT5ZC32</accession>
<gene>
    <name evidence="1" type="ORF">P2L57_37015</name>
</gene>
<dbReference type="EMBL" id="JARHTQ010000048">
    <property type="protein sequence ID" value="MDF2261121.1"/>
    <property type="molecule type" value="Genomic_DNA"/>
</dbReference>
<sequence>MTARQETLPVVGGAASLITGERHLRTVLGKYAEHYDTGRAHRGLDLRAPPAPPWVQVLT</sequence>
<evidence type="ECO:0000313" key="2">
    <source>
        <dbReference type="Proteomes" id="UP001220022"/>
    </source>
</evidence>
<keyword evidence="2" id="KW-1185">Reference proteome</keyword>
<dbReference type="RefSeq" id="WP_275822407.1">
    <property type="nucleotide sequence ID" value="NZ_BAAANM010000044.1"/>
</dbReference>
<protein>
    <recommendedName>
        <fullName evidence="3">Integrase</fullName>
    </recommendedName>
</protein>